<feature type="transmembrane region" description="Helical" evidence="1">
    <location>
        <begin position="82"/>
        <end position="98"/>
    </location>
</feature>
<dbReference type="KEGG" id="cmv:CMUST_08155"/>
<dbReference type="PATRIC" id="fig|571915.4.peg.1733"/>
<feature type="transmembrane region" description="Helical" evidence="1">
    <location>
        <begin position="104"/>
        <end position="124"/>
    </location>
</feature>
<proteinExistence type="predicted"/>
<dbReference type="InterPro" id="IPR032531">
    <property type="entry name" value="DUF4956"/>
</dbReference>
<evidence type="ECO:0008006" key="4">
    <source>
        <dbReference type="Google" id="ProtNLM"/>
    </source>
</evidence>
<keyword evidence="1" id="KW-1133">Transmembrane helix</keyword>
<evidence type="ECO:0000313" key="3">
    <source>
        <dbReference type="Proteomes" id="UP000035199"/>
    </source>
</evidence>
<keyword evidence="1" id="KW-0472">Membrane</keyword>
<accession>A0A0G3GZK0</accession>
<dbReference type="Proteomes" id="UP000035199">
    <property type="component" value="Chromosome"/>
</dbReference>
<evidence type="ECO:0000256" key="1">
    <source>
        <dbReference type="SAM" id="Phobius"/>
    </source>
</evidence>
<dbReference type="Pfam" id="PF16316">
    <property type="entry name" value="DUF4956"/>
    <property type="match status" value="1"/>
</dbReference>
<organism evidence="2 3">
    <name type="scientific">Corynebacterium mustelae</name>
    <dbReference type="NCBI Taxonomy" id="571915"/>
    <lineage>
        <taxon>Bacteria</taxon>
        <taxon>Bacillati</taxon>
        <taxon>Actinomycetota</taxon>
        <taxon>Actinomycetes</taxon>
        <taxon>Mycobacteriales</taxon>
        <taxon>Corynebacteriaceae</taxon>
        <taxon>Corynebacterium</taxon>
    </lineage>
</organism>
<reference evidence="3" key="2">
    <citation type="submission" date="2015-05" db="EMBL/GenBank/DDBJ databases">
        <title>Complete genome sequence of Corynebacterium mustelae DSM 45274, isolated from various tissues of a male ferret with lethal sepsis.</title>
        <authorList>
            <person name="Ruckert C."/>
            <person name="Albersmeier A."/>
            <person name="Winkler A."/>
            <person name="Tauch A."/>
        </authorList>
    </citation>
    <scope>NUCLEOTIDE SEQUENCE [LARGE SCALE GENOMIC DNA]</scope>
    <source>
        <strain evidence="3">DSM 45274</strain>
    </source>
</reference>
<keyword evidence="3" id="KW-1185">Reference proteome</keyword>
<sequence length="210" mass="22205">MSMLLIALNAAGIVLLVFAIYLPRHKQHDLAFALIGLNVGVHVVCTALLNTDAASSLGFGLGLFGVLSIIRLRSAQISQREVAYYVAALAIALITGGATTEATAAILVAVVLGGIAIAEYLPLLQPVHVVEVRFDTAMPRVDDIKDAAKTKFGVDPVAVSISKVDEVDDLTIAQLTYRETPAIRLPKTNSFRDGITSKSTVNSQPVEVGI</sequence>
<dbReference type="RefSeq" id="WP_052844593.1">
    <property type="nucleotide sequence ID" value="NZ_CP011542.1"/>
</dbReference>
<name>A0A0G3GZK0_9CORY</name>
<dbReference type="STRING" id="571915.CMUST_08155"/>
<feature type="transmembrane region" description="Helical" evidence="1">
    <location>
        <begin position="30"/>
        <end position="49"/>
    </location>
</feature>
<keyword evidence="1" id="KW-0812">Transmembrane</keyword>
<dbReference type="OrthoDB" id="3827267at2"/>
<gene>
    <name evidence="2" type="ORF">CMUST_08155</name>
</gene>
<dbReference type="EMBL" id="CP011542">
    <property type="protein sequence ID" value="AKK05955.1"/>
    <property type="molecule type" value="Genomic_DNA"/>
</dbReference>
<reference evidence="2 3" key="1">
    <citation type="journal article" date="2015" name="Genome Announc.">
        <title>Complete Genome Sequence of the Type Strain Corynebacterium mustelae DSM 45274, Isolated from Various Tissues of a Male Ferret with Lethal Sepsis.</title>
        <authorList>
            <person name="Ruckert C."/>
            <person name="Eimer J."/>
            <person name="Winkler A."/>
            <person name="Tauch A."/>
        </authorList>
    </citation>
    <scope>NUCLEOTIDE SEQUENCE [LARGE SCALE GENOMIC DNA]</scope>
    <source>
        <strain evidence="2 3">DSM 45274</strain>
    </source>
</reference>
<feature type="transmembrane region" description="Helical" evidence="1">
    <location>
        <begin position="55"/>
        <end position="70"/>
    </location>
</feature>
<dbReference type="AlphaFoldDB" id="A0A0G3GZK0"/>
<evidence type="ECO:0000313" key="2">
    <source>
        <dbReference type="EMBL" id="AKK05955.1"/>
    </source>
</evidence>
<feature type="transmembrane region" description="Helical" evidence="1">
    <location>
        <begin position="6"/>
        <end position="23"/>
    </location>
</feature>
<protein>
    <recommendedName>
        <fullName evidence="4">DUF4956 domain-containing protein</fullName>
    </recommendedName>
</protein>